<name>A0ABQ2W142_9ACTN</name>
<evidence type="ECO:0000259" key="2">
    <source>
        <dbReference type="PROSITE" id="PS51459"/>
    </source>
</evidence>
<dbReference type="Gene3D" id="1.10.3290.10">
    <property type="entry name" value="Fido-like domain"/>
    <property type="match status" value="1"/>
</dbReference>
<organism evidence="3 4">
    <name type="scientific">Streptomyces gelaticus</name>
    <dbReference type="NCBI Taxonomy" id="285446"/>
    <lineage>
        <taxon>Bacteria</taxon>
        <taxon>Bacillati</taxon>
        <taxon>Actinomycetota</taxon>
        <taxon>Actinomycetes</taxon>
        <taxon>Kitasatosporales</taxon>
        <taxon>Streptomycetaceae</taxon>
        <taxon>Streptomyces</taxon>
    </lineage>
</organism>
<gene>
    <name evidence="3" type="ORF">GCM10015535_39050</name>
</gene>
<evidence type="ECO:0000313" key="4">
    <source>
        <dbReference type="Proteomes" id="UP000660675"/>
    </source>
</evidence>
<dbReference type="RefSeq" id="WP_189545023.1">
    <property type="nucleotide sequence ID" value="NZ_BMTF01000012.1"/>
</dbReference>
<dbReference type="EMBL" id="BMTF01000012">
    <property type="protein sequence ID" value="GGV88220.1"/>
    <property type="molecule type" value="Genomic_DNA"/>
</dbReference>
<accession>A0ABQ2W142</accession>
<comment type="caution">
    <text evidence="3">The sequence shown here is derived from an EMBL/GenBank/DDBJ whole genome shotgun (WGS) entry which is preliminary data.</text>
</comment>
<proteinExistence type="predicted"/>
<reference evidence="4" key="1">
    <citation type="journal article" date="2019" name="Int. J. Syst. Evol. Microbiol.">
        <title>The Global Catalogue of Microorganisms (GCM) 10K type strain sequencing project: providing services to taxonomists for standard genome sequencing and annotation.</title>
        <authorList>
            <consortium name="The Broad Institute Genomics Platform"/>
            <consortium name="The Broad Institute Genome Sequencing Center for Infectious Disease"/>
            <person name="Wu L."/>
            <person name="Ma J."/>
        </authorList>
    </citation>
    <scope>NUCLEOTIDE SEQUENCE [LARGE SCALE GENOMIC DNA]</scope>
    <source>
        <strain evidence="4">JCM 4376</strain>
    </source>
</reference>
<dbReference type="InterPro" id="IPR036597">
    <property type="entry name" value="Fido-like_dom_sf"/>
</dbReference>
<dbReference type="PROSITE" id="PS51459">
    <property type="entry name" value="FIDO"/>
    <property type="match status" value="1"/>
</dbReference>
<keyword evidence="4" id="KW-1185">Reference proteome</keyword>
<dbReference type="SUPFAM" id="SSF140931">
    <property type="entry name" value="Fic-like"/>
    <property type="match status" value="1"/>
</dbReference>
<evidence type="ECO:0000256" key="1">
    <source>
        <dbReference type="SAM" id="MobiDB-lite"/>
    </source>
</evidence>
<evidence type="ECO:0000313" key="3">
    <source>
        <dbReference type="EMBL" id="GGV88220.1"/>
    </source>
</evidence>
<dbReference type="InterPro" id="IPR003812">
    <property type="entry name" value="Fido"/>
</dbReference>
<sequence>MTATDSLSIWLCVRRDIDWHQAPVLRRVPPTSDGFRAWCDGPVRRRDPVRAKRLLAAHTLARADAVRRAPLDFALLATWQREVLGRTEVPFRANDAYAKAGRERYGLTPHTQADFAACLREATDPEVPPAARAARVYLDVAFFHPFTDGNARAALLTLVHVLAREDIVLPEVGPLQTIRYADDPAGAADLATLIGVLNRRRYGRPEAGGRRPVAADRGPVRPSSVVEQIRDGDR</sequence>
<protein>
    <recommendedName>
        <fullName evidence="2">Fido domain-containing protein</fullName>
    </recommendedName>
</protein>
<dbReference type="Proteomes" id="UP000660675">
    <property type="component" value="Unassembled WGS sequence"/>
</dbReference>
<feature type="region of interest" description="Disordered" evidence="1">
    <location>
        <begin position="205"/>
        <end position="234"/>
    </location>
</feature>
<feature type="domain" description="Fido" evidence="2">
    <location>
        <begin position="71"/>
        <end position="199"/>
    </location>
</feature>
<dbReference type="Pfam" id="PF02661">
    <property type="entry name" value="Fic"/>
    <property type="match status" value="1"/>
</dbReference>